<name>A0AAX6MHW6_9PEZI</name>
<dbReference type="EMBL" id="JBANMG010000006">
    <property type="protein sequence ID" value="KAK6951761.1"/>
    <property type="molecule type" value="Genomic_DNA"/>
</dbReference>
<organism evidence="2 3">
    <name type="scientific">Daldinia eschscholtzii</name>
    <dbReference type="NCBI Taxonomy" id="292717"/>
    <lineage>
        <taxon>Eukaryota</taxon>
        <taxon>Fungi</taxon>
        <taxon>Dikarya</taxon>
        <taxon>Ascomycota</taxon>
        <taxon>Pezizomycotina</taxon>
        <taxon>Sordariomycetes</taxon>
        <taxon>Xylariomycetidae</taxon>
        <taxon>Xylariales</taxon>
        <taxon>Hypoxylaceae</taxon>
        <taxon>Daldinia</taxon>
    </lineage>
</organism>
<dbReference type="SUPFAM" id="SSF56112">
    <property type="entry name" value="Protein kinase-like (PK-like)"/>
    <property type="match status" value="1"/>
</dbReference>
<protein>
    <recommendedName>
        <fullName evidence="1">Aminoglycoside phosphotransferase domain-containing protein</fullName>
    </recommendedName>
</protein>
<feature type="domain" description="Aminoglycoside phosphotransferase" evidence="1">
    <location>
        <begin position="76"/>
        <end position="252"/>
    </location>
</feature>
<sequence length="270" mass="29794">MNINEEGFYRRLDALQQILRQYNLKLEEPAVPTTFPNRQPCTSTPPVDGTSTLVIRLSNPFAEGLNNANRVENDVAAQHLARASIRSKALNPVVPAVYAWATCRYPEVFGEAGFGWTIGEFKPGSDLDAQFDSLSLEDAIDAVQQLAAIFTAIQSAEIPESVTKFGALTLDDNGNIIGGQPPLLKGGPFDTYAELWVAKLQTQLSEADKSSLLRGWLSGGLRERINKFIEASGVDKILDGIEDRRVLIHGDLSMSISTPRHFFNRYERLT</sequence>
<dbReference type="Pfam" id="PF01636">
    <property type="entry name" value="APH"/>
    <property type="match status" value="1"/>
</dbReference>
<reference evidence="2 3" key="1">
    <citation type="journal article" date="2024" name="Front Chem Biol">
        <title>Unveiling the potential of Daldinia eschscholtzii MFLUCC 19-0629 through bioactivity and bioinformatics studies for enhanced sustainable agriculture production.</title>
        <authorList>
            <person name="Brooks S."/>
            <person name="Weaver J.A."/>
            <person name="Klomchit A."/>
            <person name="Alharthi S.A."/>
            <person name="Onlamun T."/>
            <person name="Nurani R."/>
            <person name="Vong T.K."/>
            <person name="Alberti F."/>
            <person name="Greco C."/>
        </authorList>
    </citation>
    <scope>NUCLEOTIDE SEQUENCE [LARGE SCALE GENOMIC DNA]</scope>
    <source>
        <strain evidence="2">MFLUCC 19-0629</strain>
    </source>
</reference>
<proteinExistence type="predicted"/>
<evidence type="ECO:0000259" key="1">
    <source>
        <dbReference type="Pfam" id="PF01636"/>
    </source>
</evidence>
<dbReference type="InterPro" id="IPR002575">
    <property type="entry name" value="Aminoglycoside_PTrfase"/>
</dbReference>
<dbReference type="Proteomes" id="UP001369815">
    <property type="component" value="Unassembled WGS sequence"/>
</dbReference>
<accession>A0AAX6MHW6</accession>
<evidence type="ECO:0000313" key="2">
    <source>
        <dbReference type="EMBL" id="KAK6951761.1"/>
    </source>
</evidence>
<dbReference type="AlphaFoldDB" id="A0AAX6MHW6"/>
<dbReference type="InterPro" id="IPR011009">
    <property type="entry name" value="Kinase-like_dom_sf"/>
</dbReference>
<keyword evidence="3" id="KW-1185">Reference proteome</keyword>
<gene>
    <name evidence="2" type="ORF">Daesc_006284</name>
</gene>
<comment type="caution">
    <text evidence="2">The sequence shown here is derived from an EMBL/GenBank/DDBJ whole genome shotgun (WGS) entry which is preliminary data.</text>
</comment>
<evidence type="ECO:0000313" key="3">
    <source>
        <dbReference type="Proteomes" id="UP001369815"/>
    </source>
</evidence>